<dbReference type="EMBL" id="JACOFU010000006">
    <property type="protein sequence ID" value="MBC3832793.1"/>
    <property type="molecule type" value="Genomic_DNA"/>
</dbReference>
<organism evidence="2 3">
    <name type="scientific">Undibacterium amnicola</name>
    <dbReference type="NCBI Taxonomy" id="1834038"/>
    <lineage>
        <taxon>Bacteria</taxon>
        <taxon>Pseudomonadati</taxon>
        <taxon>Pseudomonadota</taxon>
        <taxon>Betaproteobacteria</taxon>
        <taxon>Burkholderiales</taxon>
        <taxon>Oxalobacteraceae</taxon>
        <taxon>Undibacterium</taxon>
    </lineage>
</organism>
<protein>
    <submittedName>
        <fullName evidence="2">GNAT family N-acetyltransferase</fullName>
    </submittedName>
</protein>
<dbReference type="PANTHER" id="PTHR43138:SF1">
    <property type="entry name" value="N-ACETYLTRANSFERASE ACA1"/>
    <property type="match status" value="1"/>
</dbReference>
<dbReference type="InterPro" id="IPR016181">
    <property type="entry name" value="Acyl_CoA_acyltransferase"/>
</dbReference>
<evidence type="ECO:0000313" key="2">
    <source>
        <dbReference type="EMBL" id="MBC3832793.1"/>
    </source>
</evidence>
<gene>
    <name evidence="2" type="ORF">H8K33_14885</name>
</gene>
<dbReference type="RefSeq" id="WP_186891840.1">
    <property type="nucleotide sequence ID" value="NZ_JACOFU010000006.1"/>
</dbReference>
<proteinExistence type="predicted"/>
<evidence type="ECO:0000313" key="3">
    <source>
        <dbReference type="Proteomes" id="UP000643610"/>
    </source>
</evidence>
<feature type="domain" description="N-acetyltransferase" evidence="1">
    <location>
        <begin position="2"/>
        <end position="162"/>
    </location>
</feature>
<dbReference type="PANTHER" id="PTHR43138">
    <property type="entry name" value="ACETYLTRANSFERASE, GNAT FAMILY"/>
    <property type="match status" value="1"/>
</dbReference>
<reference evidence="2 3" key="1">
    <citation type="submission" date="2020-08" db="EMBL/GenBank/DDBJ databases">
        <title>Novel species isolated from subtropical streams in China.</title>
        <authorList>
            <person name="Lu H."/>
        </authorList>
    </citation>
    <scope>NUCLEOTIDE SEQUENCE [LARGE SCALE GENOMIC DNA]</scope>
    <source>
        <strain evidence="2 3">KCTC 52442</strain>
    </source>
</reference>
<dbReference type="Pfam" id="PF00583">
    <property type="entry name" value="Acetyltransf_1"/>
    <property type="match status" value="1"/>
</dbReference>
<dbReference type="InterPro" id="IPR000182">
    <property type="entry name" value="GNAT_dom"/>
</dbReference>
<accession>A0ABR6XTU6</accession>
<sequence>MIQIRPATPSDFEQIWPIFHTIVAAGETYTYPQDTDQQQAFQLWMETPRQTFVAEDNGEILGSYFIKTNQTGGGKHVCNCGYMVSPKARGLGLARLMCEHSQEIAKQYGYQAMQFNFVVASNQVAVQLWTKLGFATVGRLPQAFLHPQLGYVDALVMYKCLAE</sequence>
<keyword evidence="3" id="KW-1185">Reference proteome</keyword>
<dbReference type="CDD" id="cd04301">
    <property type="entry name" value="NAT_SF"/>
    <property type="match status" value="1"/>
</dbReference>
<name>A0ABR6XTU6_9BURK</name>
<dbReference type="InterPro" id="IPR052742">
    <property type="entry name" value="Mito_N-acetyltransferase"/>
</dbReference>
<dbReference type="SUPFAM" id="SSF55729">
    <property type="entry name" value="Acyl-CoA N-acyltransferases (Nat)"/>
    <property type="match status" value="1"/>
</dbReference>
<dbReference type="PROSITE" id="PS51186">
    <property type="entry name" value="GNAT"/>
    <property type="match status" value="1"/>
</dbReference>
<evidence type="ECO:0000259" key="1">
    <source>
        <dbReference type="PROSITE" id="PS51186"/>
    </source>
</evidence>
<comment type="caution">
    <text evidence="2">The sequence shown here is derived from an EMBL/GenBank/DDBJ whole genome shotgun (WGS) entry which is preliminary data.</text>
</comment>
<dbReference type="Gene3D" id="3.40.630.30">
    <property type="match status" value="1"/>
</dbReference>
<dbReference type="Proteomes" id="UP000643610">
    <property type="component" value="Unassembled WGS sequence"/>
</dbReference>